<dbReference type="InParanoid" id="A0A0C3E0R5"/>
<organism evidence="2 3">
    <name type="scientific">Scleroderma citrinum Foug A</name>
    <dbReference type="NCBI Taxonomy" id="1036808"/>
    <lineage>
        <taxon>Eukaryota</taxon>
        <taxon>Fungi</taxon>
        <taxon>Dikarya</taxon>
        <taxon>Basidiomycota</taxon>
        <taxon>Agaricomycotina</taxon>
        <taxon>Agaricomycetes</taxon>
        <taxon>Agaricomycetidae</taxon>
        <taxon>Boletales</taxon>
        <taxon>Sclerodermatineae</taxon>
        <taxon>Sclerodermataceae</taxon>
        <taxon>Scleroderma</taxon>
    </lineage>
</organism>
<dbReference type="Proteomes" id="UP000053989">
    <property type="component" value="Unassembled WGS sequence"/>
</dbReference>
<reference evidence="3" key="2">
    <citation type="submission" date="2015-01" db="EMBL/GenBank/DDBJ databases">
        <title>Evolutionary Origins and Diversification of the Mycorrhizal Mutualists.</title>
        <authorList>
            <consortium name="DOE Joint Genome Institute"/>
            <consortium name="Mycorrhizal Genomics Consortium"/>
            <person name="Kohler A."/>
            <person name="Kuo A."/>
            <person name="Nagy L.G."/>
            <person name="Floudas D."/>
            <person name="Copeland A."/>
            <person name="Barry K.W."/>
            <person name="Cichocki N."/>
            <person name="Veneault-Fourrey C."/>
            <person name="LaButti K."/>
            <person name="Lindquist E.A."/>
            <person name="Lipzen A."/>
            <person name="Lundell T."/>
            <person name="Morin E."/>
            <person name="Murat C."/>
            <person name="Riley R."/>
            <person name="Ohm R."/>
            <person name="Sun H."/>
            <person name="Tunlid A."/>
            <person name="Henrissat B."/>
            <person name="Grigoriev I.V."/>
            <person name="Hibbett D.S."/>
            <person name="Martin F."/>
        </authorList>
    </citation>
    <scope>NUCLEOTIDE SEQUENCE [LARGE SCALE GENOMIC DNA]</scope>
    <source>
        <strain evidence="3">Foug A</strain>
    </source>
</reference>
<protein>
    <submittedName>
        <fullName evidence="2">Uncharacterized protein</fullName>
    </submittedName>
</protein>
<dbReference type="EMBL" id="KN822049">
    <property type="protein sequence ID" value="KIM61681.1"/>
    <property type="molecule type" value="Genomic_DNA"/>
</dbReference>
<proteinExistence type="predicted"/>
<gene>
    <name evidence="2" type="ORF">SCLCIDRAFT_863858</name>
</gene>
<evidence type="ECO:0000313" key="3">
    <source>
        <dbReference type="Proteomes" id="UP000053989"/>
    </source>
</evidence>
<dbReference type="HOGENOM" id="CLU_1511456_0_0_1"/>
<name>A0A0C3E0R5_9AGAM</name>
<reference evidence="2 3" key="1">
    <citation type="submission" date="2014-04" db="EMBL/GenBank/DDBJ databases">
        <authorList>
            <consortium name="DOE Joint Genome Institute"/>
            <person name="Kuo A."/>
            <person name="Kohler A."/>
            <person name="Nagy L.G."/>
            <person name="Floudas D."/>
            <person name="Copeland A."/>
            <person name="Barry K.W."/>
            <person name="Cichocki N."/>
            <person name="Veneault-Fourrey C."/>
            <person name="LaButti K."/>
            <person name="Lindquist E.A."/>
            <person name="Lipzen A."/>
            <person name="Lundell T."/>
            <person name="Morin E."/>
            <person name="Murat C."/>
            <person name="Sun H."/>
            <person name="Tunlid A."/>
            <person name="Henrissat B."/>
            <person name="Grigoriev I.V."/>
            <person name="Hibbett D.S."/>
            <person name="Martin F."/>
            <person name="Nordberg H.P."/>
            <person name="Cantor M.N."/>
            <person name="Hua S.X."/>
        </authorList>
    </citation>
    <scope>NUCLEOTIDE SEQUENCE [LARGE SCALE GENOMIC DNA]</scope>
    <source>
        <strain evidence="2 3">Foug A</strain>
    </source>
</reference>
<evidence type="ECO:0000313" key="2">
    <source>
        <dbReference type="EMBL" id="KIM61681.1"/>
    </source>
</evidence>
<evidence type="ECO:0000256" key="1">
    <source>
        <dbReference type="SAM" id="MobiDB-lite"/>
    </source>
</evidence>
<feature type="region of interest" description="Disordered" evidence="1">
    <location>
        <begin position="22"/>
        <end position="41"/>
    </location>
</feature>
<dbReference type="AlphaFoldDB" id="A0A0C3E0R5"/>
<sequence>MRCPLCTGVQIFLGIHLPQHTGGVEERGPCDSGSESSKREPLGRLEYNQLTLMTTLQNCKCLRGCCLRIGDSTAETNTDSVIFPTFLEMAIIATSERGHTLVQAASHHLTDFNPGLDNRDHNEHHFLQSARTGEERTCGISCLYLGIRLIVTPYSRRILLSGRGCNVCTTFELIIKGG</sequence>
<keyword evidence="3" id="KW-1185">Reference proteome</keyword>
<accession>A0A0C3E0R5</accession>